<comment type="caution">
    <text evidence="5">The sequence shown here is derived from an EMBL/GenBank/DDBJ whole genome shotgun (WGS) entry which is preliminary data.</text>
</comment>
<dbReference type="Gene3D" id="3.80.10.10">
    <property type="entry name" value="Ribonuclease Inhibitor"/>
    <property type="match status" value="1"/>
</dbReference>
<feature type="compositionally biased region" description="Polar residues" evidence="4">
    <location>
        <begin position="71"/>
        <end position="80"/>
    </location>
</feature>
<keyword evidence="6" id="KW-1185">Reference proteome</keyword>
<evidence type="ECO:0000313" key="6">
    <source>
        <dbReference type="Proteomes" id="UP000078544"/>
    </source>
</evidence>
<feature type="compositionally biased region" description="Low complexity" evidence="4">
    <location>
        <begin position="151"/>
        <end position="168"/>
    </location>
</feature>
<dbReference type="GO" id="GO:0006913">
    <property type="term" value="P:nucleocytoplasmic transport"/>
    <property type="evidence" value="ECO:0007669"/>
    <property type="project" value="TreeGrafter"/>
</dbReference>
<feature type="compositionally biased region" description="Polar residues" evidence="4">
    <location>
        <begin position="88"/>
        <end position="98"/>
    </location>
</feature>
<feature type="compositionally biased region" description="Polar residues" evidence="4">
    <location>
        <begin position="425"/>
        <end position="435"/>
    </location>
</feature>
<feature type="compositionally biased region" description="Low complexity" evidence="4">
    <location>
        <begin position="410"/>
        <end position="423"/>
    </location>
</feature>
<dbReference type="GO" id="GO:0031267">
    <property type="term" value="F:small GTPase binding"/>
    <property type="evidence" value="ECO:0007669"/>
    <property type="project" value="TreeGrafter"/>
</dbReference>
<proteinExistence type="predicted"/>
<feature type="region of interest" description="Disordered" evidence="4">
    <location>
        <begin position="943"/>
        <end position="973"/>
    </location>
</feature>
<accession>A0A167YBH3</accession>
<dbReference type="PANTHER" id="PTHR24113">
    <property type="entry name" value="RAN GTPASE-ACTIVATING PROTEIN 1"/>
    <property type="match status" value="1"/>
</dbReference>
<reference evidence="5 6" key="1">
    <citation type="journal article" date="2016" name="Genome Biol. Evol.">
        <title>Divergent and convergent evolution of fungal pathogenicity.</title>
        <authorList>
            <person name="Shang Y."/>
            <person name="Xiao G."/>
            <person name="Zheng P."/>
            <person name="Cen K."/>
            <person name="Zhan S."/>
            <person name="Wang C."/>
        </authorList>
    </citation>
    <scope>NUCLEOTIDE SEQUENCE [LARGE SCALE GENOMIC DNA]</scope>
    <source>
        <strain evidence="5 6">RCEF 2490</strain>
    </source>
</reference>
<dbReference type="InterPro" id="IPR027038">
    <property type="entry name" value="RanGap"/>
</dbReference>
<dbReference type="InterPro" id="IPR032675">
    <property type="entry name" value="LRR_dom_sf"/>
</dbReference>
<dbReference type="OrthoDB" id="8436363at2759"/>
<dbReference type="PANTHER" id="PTHR24113:SF12">
    <property type="entry name" value="RAN GTPASE-ACTIVATING PROTEIN 1"/>
    <property type="match status" value="1"/>
</dbReference>
<dbReference type="Proteomes" id="UP000078544">
    <property type="component" value="Unassembled WGS sequence"/>
</dbReference>
<organism evidence="5 6">
    <name type="scientific">Moelleriella libera RCEF 2490</name>
    <dbReference type="NCBI Taxonomy" id="1081109"/>
    <lineage>
        <taxon>Eukaryota</taxon>
        <taxon>Fungi</taxon>
        <taxon>Dikarya</taxon>
        <taxon>Ascomycota</taxon>
        <taxon>Pezizomycotina</taxon>
        <taxon>Sordariomycetes</taxon>
        <taxon>Hypocreomycetidae</taxon>
        <taxon>Hypocreales</taxon>
        <taxon>Clavicipitaceae</taxon>
        <taxon>Moelleriella</taxon>
    </lineage>
</organism>
<dbReference type="GO" id="GO:0048471">
    <property type="term" value="C:perinuclear region of cytoplasm"/>
    <property type="evidence" value="ECO:0007669"/>
    <property type="project" value="TreeGrafter"/>
</dbReference>
<feature type="region of interest" description="Disordered" evidence="4">
    <location>
        <begin position="1026"/>
        <end position="1050"/>
    </location>
</feature>
<feature type="region of interest" description="Disordered" evidence="4">
    <location>
        <begin position="277"/>
        <end position="436"/>
    </location>
</feature>
<evidence type="ECO:0000256" key="4">
    <source>
        <dbReference type="SAM" id="MobiDB-lite"/>
    </source>
</evidence>
<gene>
    <name evidence="5" type="ORF">AAL_06850</name>
</gene>
<evidence type="ECO:0000256" key="3">
    <source>
        <dbReference type="ARBA" id="ARBA00022737"/>
    </source>
</evidence>
<dbReference type="EMBL" id="AZGY01000019">
    <property type="protein sequence ID" value="KZZ91109.1"/>
    <property type="molecule type" value="Genomic_DNA"/>
</dbReference>
<feature type="compositionally biased region" description="Polar residues" evidence="4">
    <location>
        <begin position="105"/>
        <end position="117"/>
    </location>
</feature>
<dbReference type="STRING" id="1081109.A0A167YBH3"/>
<dbReference type="GO" id="GO:0005096">
    <property type="term" value="F:GTPase activator activity"/>
    <property type="evidence" value="ECO:0007669"/>
    <property type="project" value="UniProtKB-KW"/>
</dbReference>
<feature type="compositionally biased region" description="Basic and acidic residues" evidence="4">
    <location>
        <begin position="335"/>
        <end position="352"/>
    </location>
</feature>
<feature type="compositionally biased region" description="Low complexity" evidence="4">
    <location>
        <begin position="24"/>
        <end position="33"/>
    </location>
</feature>
<dbReference type="GO" id="GO:0005829">
    <property type="term" value="C:cytosol"/>
    <property type="evidence" value="ECO:0007669"/>
    <property type="project" value="TreeGrafter"/>
</dbReference>
<feature type="compositionally biased region" description="Low complexity" evidence="4">
    <location>
        <begin position="1204"/>
        <end position="1216"/>
    </location>
</feature>
<feature type="region of interest" description="Disordered" evidence="4">
    <location>
        <begin position="1"/>
        <end position="180"/>
    </location>
</feature>
<evidence type="ECO:0000313" key="5">
    <source>
        <dbReference type="EMBL" id="KZZ91109.1"/>
    </source>
</evidence>
<feature type="compositionally biased region" description="Basic residues" evidence="4">
    <location>
        <begin position="130"/>
        <end position="139"/>
    </location>
</feature>
<protein>
    <recommendedName>
        <fullName evidence="7">Cell wall biogenesis protein Mhp1</fullName>
    </recommendedName>
</protein>
<dbReference type="AlphaFoldDB" id="A0A167YBH3"/>
<feature type="compositionally biased region" description="Low complexity" evidence="4">
    <location>
        <begin position="61"/>
        <end position="70"/>
    </location>
</feature>
<feature type="compositionally biased region" description="Basic and acidic residues" evidence="4">
    <location>
        <begin position="280"/>
        <end position="307"/>
    </location>
</feature>
<feature type="compositionally biased region" description="Basic and acidic residues" evidence="4">
    <location>
        <begin position="313"/>
        <end position="322"/>
    </location>
</feature>
<keyword evidence="1" id="KW-0343">GTPase activation</keyword>
<keyword evidence="2" id="KW-0433">Leucine-rich repeat</keyword>
<evidence type="ECO:0000256" key="2">
    <source>
        <dbReference type="ARBA" id="ARBA00022614"/>
    </source>
</evidence>
<dbReference type="SUPFAM" id="SSF52047">
    <property type="entry name" value="RNI-like"/>
    <property type="match status" value="1"/>
</dbReference>
<evidence type="ECO:0000256" key="1">
    <source>
        <dbReference type="ARBA" id="ARBA00022468"/>
    </source>
</evidence>
<sequence>MEQVHGVDVSWMTKASPKDRISKPSTSPARSTPAPAPTQPRSIPKPSQDARSPQGTPDAKNSGSQQNGGSASPTLSNGSTPPRRLARSVSTEGKSSPNGAPALQRRNSWFSNISAKFSSSANSPPSTPPAHHHSLHHLHLKESHEQPELAQQSPLSSPQPLSPVSPLVDDSAEPLPPKLHPTRNAVLQHAAVRPQGNSPYTPAPPKSGQAGFLGVFRRLSSSSGGAVTTTKLAHGLVERRILNVDQNRERCKISELKEARLRRVSFCVDVEIAPMPKYADGQDHHPRQTDRSQRKRTTEKGEGDALKKPQVAEVKREAEEAPPRPPASATTDNIAGEHDAVTDPDAAAHDGATDETAAAAAAPDREKDTSKKKKEKKKRSEEERKARKEKRRRLAEDNGSVPIEIHYDVSDSSSEARSGSGVATPKSSSHPTTNPARIYRRCCQLRESPILKKITEQLMDSNNVNVKAGTVAKLDLTDYFLQFADSVTLGDYLAVVPVKEMVLENSGLGDEGLRVILAGLLAAKMPQTSRRRRPKHDVEPQGGVVERLVIKSNKIGPDGWKHISLFLYKCRSLKSLDISHIPFPRQAPSAGNGTLPNGLQIPRSIADVFSTAIAHRPGGSTLEMVNMGETDPSTEQLGAIMDGVIKCGVKRLGLAHNSLDAEGMKHVSRYLAAGVCEGLDLGGNDLSEQVENFVRYLDESRSIWALSIAGCNLTPSDLCKLLPALAKKENFRFIDLSHNHSLFDSTPSALGLLRRYLPKMQQLKRIHLQNVNMSSEQAIALVEILPEVRQLAHINLLGNVQLAKLTEAKTEEAQEEACALFASLLAATRISKSLVAVDIEVPKEDSGEIVKAMAKQVVAYCLRNMEPISQGDLSSAVAAMPETHTEKVAAYPDVLAHLVGHDVMEADGPEDDNEDAPDEDYVIGGTGVVKALTCCLKNRNDDSQRHSGELIGDADDSSDEASTSSLSTGGKAKDLSKHLLAGARKIRQRLQPALNKARSEGGDEMNLRKLTFLDETLQGIIKRFEDEFPDTREPGLATVGGGGGSSSNGIELAKVYSESDRDPQPATTAGDDSAVAVSEGEEETTVHVAKPLSRTNSVLSRELAEEEARVLRAGHRFRAGFVRKEQFDRLSSMDDIGSDPKHAQMLVGLAEELGGDFLDKVREKGAVRAYKEDKDLLFLTMRDSDPDHWPKFLESQQKARDNIAAAAPDQHGAADALRSAAEESAIADDHAV</sequence>
<dbReference type="GO" id="GO:0005634">
    <property type="term" value="C:nucleus"/>
    <property type="evidence" value="ECO:0007669"/>
    <property type="project" value="TreeGrafter"/>
</dbReference>
<name>A0A167YBH3_9HYPO</name>
<feature type="region of interest" description="Disordered" evidence="4">
    <location>
        <begin position="1203"/>
        <end position="1232"/>
    </location>
</feature>
<keyword evidence="3" id="KW-0677">Repeat</keyword>
<evidence type="ECO:0008006" key="7">
    <source>
        <dbReference type="Google" id="ProtNLM"/>
    </source>
</evidence>